<name>A0A1F5FKJ5_9BACT</name>
<evidence type="ECO:0008006" key="3">
    <source>
        <dbReference type="Google" id="ProtNLM"/>
    </source>
</evidence>
<comment type="caution">
    <text evidence="1">The sequence shown here is derived from an EMBL/GenBank/DDBJ whole genome shotgun (WGS) entry which is preliminary data.</text>
</comment>
<evidence type="ECO:0000313" key="1">
    <source>
        <dbReference type="EMBL" id="OGD80131.1"/>
    </source>
</evidence>
<dbReference type="Proteomes" id="UP000176682">
    <property type="component" value="Unassembled WGS sequence"/>
</dbReference>
<dbReference type="AlphaFoldDB" id="A0A1F5FKJ5"/>
<dbReference type="EMBL" id="MFAM01000002">
    <property type="protein sequence ID" value="OGD80131.1"/>
    <property type="molecule type" value="Genomic_DNA"/>
</dbReference>
<gene>
    <name evidence="1" type="ORF">A2368_02915</name>
</gene>
<proteinExistence type="predicted"/>
<protein>
    <recommendedName>
        <fullName evidence="3">Homing endonuclease LAGLIDADG domain-containing protein</fullName>
    </recommendedName>
</protein>
<sequence>MDKLHFAKLQAGRKAYQLQRTQNLRQLQTELLTKSATEIGLLTQRELFLVGIALYWAEGFKHKDESSLGFCTSDPNMAKIYLRWLNSCLQVGIENIALRVTINYSHLDRLPAISHFWSSELEIPQTQFTKPFFQKTTWAKSYPNRETYHGVIRIRVKKSLHLLRRMRGWLAGLASIG</sequence>
<reference evidence="1 2" key="1">
    <citation type="journal article" date="2016" name="Nat. Commun.">
        <title>Thousands of microbial genomes shed light on interconnected biogeochemical processes in an aquifer system.</title>
        <authorList>
            <person name="Anantharaman K."/>
            <person name="Brown C.T."/>
            <person name="Hug L.A."/>
            <person name="Sharon I."/>
            <person name="Castelle C.J."/>
            <person name="Probst A.J."/>
            <person name="Thomas B.C."/>
            <person name="Singh A."/>
            <person name="Wilkins M.J."/>
            <person name="Karaoz U."/>
            <person name="Brodie E.L."/>
            <person name="Williams K.H."/>
            <person name="Hubbard S.S."/>
            <person name="Banfield J.F."/>
        </authorList>
    </citation>
    <scope>NUCLEOTIDE SEQUENCE [LARGE SCALE GENOMIC DNA]</scope>
</reference>
<accession>A0A1F5FKJ5</accession>
<organism evidence="1 2">
    <name type="scientific">Candidatus Collierbacteria bacterium RIFOXYB1_FULL_49_13</name>
    <dbReference type="NCBI Taxonomy" id="1817728"/>
    <lineage>
        <taxon>Bacteria</taxon>
        <taxon>Candidatus Collieribacteriota</taxon>
    </lineage>
</organism>
<evidence type="ECO:0000313" key="2">
    <source>
        <dbReference type="Proteomes" id="UP000176682"/>
    </source>
</evidence>